<dbReference type="GO" id="GO:0005737">
    <property type="term" value="C:cytoplasm"/>
    <property type="evidence" value="ECO:0007669"/>
    <property type="project" value="UniProtKB-SubCell"/>
</dbReference>
<dbReference type="InterPro" id="IPR046336">
    <property type="entry name" value="Lon_prtase_N_sf"/>
</dbReference>
<dbReference type="Gene3D" id="2.30.130.40">
    <property type="entry name" value="LON domain-like"/>
    <property type="match status" value="1"/>
</dbReference>
<dbReference type="GO" id="GO:0006515">
    <property type="term" value="P:protein quality control for misfolded or incompletely synthesized proteins"/>
    <property type="evidence" value="ECO:0007669"/>
    <property type="project" value="UniProtKB-UniRule"/>
</dbReference>
<dbReference type="PIRSF" id="PIRSF001174">
    <property type="entry name" value="Lon_proteas"/>
    <property type="match status" value="1"/>
</dbReference>
<comment type="catalytic activity">
    <reaction evidence="9 10 13">
        <text>Hydrolysis of proteins in presence of ATP.</text>
        <dbReference type="EC" id="3.4.21.53"/>
    </reaction>
</comment>
<evidence type="ECO:0000256" key="2">
    <source>
        <dbReference type="ARBA" id="ARBA00022490"/>
    </source>
</evidence>
<dbReference type="PROSITE" id="PS01046">
    <property type="entry name" value="LON_SER"/>
    <property type="match status" value="1"/>
</dbReference>
<accession>A0A173U3M4</accession>
<dbReference type="InterPro" id="IPR003959">
    <property type="entry name" value="ATPase_AAA_core"/>
</dbReference>
<evidence type="ECO:0000256" key="4">
    <source>
        <dbReference type="ARBA" id="ARBA00022741"/>
    </source>
</evidence>
<dbReference type="Gene3D" id="1.20.58.1480">
    <property type="match status" value="1"/>
</dbReference>
<dbReference type="FunFam" id="3.40.50.300:FF:000382">
    <property type="entry name" value="Lon protease homolog 2, peroxisomal"/>
    <property type="match status" value="1"/>
</dbReference>
<evidence type="ECO:0000256" key="1">
    <source>
        <dbReference type="ARBA" id="ARBA00004496"/>
    </source>
</evidence>
<dbReference type="PROSITE" id="PS51786">
    <property type="entry name" value="LON_PROTEOLYTIC"/>
    <property type="match status" value="1"/>
</dbReference>
<evidence type="ECO:0000256" key="6">
    <source>
        <dbReference type="ARBA" id="ARBA00022825"/>
    </source>
</evidence>
<sequence>MGEILKELPAVILRGSVLLPGVVSHFDISTQRSIHAVEAAMNDDNHIFLVTQKDMQTEHAKQEDVYATGVVAEIKQIVKMQNHVVRVIVESKQKAELAYFIEKEEFLKAQVVLEEEESVQEQLPPEVEEAMLRSLQEKLLSYCTSNPKIGKELKKQAEGLNKLKSFIQVVGGTLPLGYEKRQELLEADSLTAQYEILMKILLYETNIQQIKNELQEKVKERIDQNQREYILREEMKVIREELGEDNTTSDIRQFEESLEKLEADDTVKERIKKEIVRFKNVANSPSEGSVVRGYIETLLDLPWNKKSVDNTDLKNAEQILNDDHYGLEKVKERVLEFLAVRGLTKGGESPIICLVGPPGTGKTSIARSVARALDKKYVRICLGGVKDEAEIRGHRRTYVGAMPGRLIQGIRQAGVKNPLMLLDEIDKMSSDYKGDPSSAMLEVLDSEQNAKFIDHYVDMPVDLSEVLFIATANDVHTIPRPLLDRMELIEVSSYTENEKMHIAKEHLLGKQVGKNGLKPEQLTITDEAMHQIISGYTREAGVRNLERKIGEICRKAAREIYEGICESVFVDEKQLEQYLGKERFHVDRINEQDEIGIVRGLAWTSVGGDTLQIEVNVMPGKGEFKLTGQLGDVMKESAQAGISYIRSIGASYDIPEDFFTKHDIHIHIPEGAVPKDGPSAGITMATAMLSAITKKPVRADVAMTGEITLRGRVLPIGGLKEKLLAAKTAGIRTVCVPAQNEADIAEISEEIREGLQICYVKKMEEVLKIAMNGGTNDH</sequence>
<dbReference type="Gene3D" id="1.10.8.60">
    <property type="match status" value="1"/>
</dbReference>
<evidence type="ECO:0000256" key="8">
    <source>
        <dbReference type="ARBA" id="ARBA00023016"/>
    </source>
</evidence>
<dbReference type="Gene3D" id="3.30.230.10">
    <property type="match status" value="1"/>
</dbReference>
<feature type="active site" evidence="9 11">
    <location>
        <position position="679"/>
    </location>
</feature>
<dbReference type="InterPro" id="IPR027065">
    <property type="entry name" value="Lon_Prtase"/>
</dbReference>
<dbReference type="GO" id="GO:0043565">
    <property type="term" value="F:sequence-specific DNA binding"/>
    <property type="evidence" value="ECO:0007669"/>
    <property type="project" value="UniProtKB-UniRule"/>
</dbReference>
<dbReference type="Gene3D" id="3.40.50.300">
    <property type="entry name" value="P-loop containing nucleotide triphosphate hydrolases"/>
    <property type="match status" value="1"/>
</dbReference>
<comment type="subcellular location">
    <subcellularLocation>
        <location evidence="1 9 10">Cytoplasm</location>
    </subcellularLocation>
</comment>
<keyword evidence="2 9" id="KW-0963">Cytoplasm</keyword>
<evidence type="ECO:0000256" key="10">
    <source>
        <dbReference type="PIRNR" id="PIRNR001174"/>
    </source>
</evidence>
<evidence type="ECO:0000313" key="19">
    <source>
        <dbReference type="Proteomes" id="UP000095492"/>
    </source>
</evidence>
<dbReference type="GO" id="GO:0005524">
    <property type="term" value="F:ATP binding"/>
    <property type="evidence" value="ECO:0007669"/>
    <property type="project" value="UniProtKB-UniRule"/>
</dbReference>
<keyword evidence="4 9" id="KW-0547">Nucleotide-binding</keyword>
<dbReference type="GO" id="GO:0004176">
    <property type="term" value="F:ATP-dependent peptidase activity"/>
    <property type="evidence" value="ECO:0007669"/>
    <property type="project" value="UniProtKB-UniRule"/>
</dbReference>
<comment type="induction">
    <text evidence="9">By heat shock.</text>
</comment>
<feature type="active site" evidence="9 11">
    <location>
        <position position="722"/>
    </location>
</feature>
<keyword evidence="5 9" id="KW-0378">Hydrolase</keyword>
<dbReference type="STRING" id="39490.ERS852448_01844"/>
<dbReference type="InterPro" id="IPR003111">
    <property type="entry name" value="Lon_prtase_N"/>
</dbReference>
<dbReference type="Pfam" id="PF02190">
    <property type="entry name" value="LON_substr_bdg"/>
    <property type="match status" value="1"/>
</dbReference>
<dbReference type="CDD" id="cd19500">
    <property type="entry name" value="RecA-like_Lon"/>
    <property type="match status" value="1"/>
</dbReference>
<dbReference type="Gene3D" id="1.20.5.5270">
    <property type="match status" value="1"/>
</dbReference>
<evidence type="ECO:0000256" key="15">
    <source>
        <dbReference type="SAM" id="Coils"/>
    </source>
</evidence>
<dbReference type="SMART" id="SM00464">
    <property type="entry name" value="LON"/>
    <property type="match status" value="1"/>
</dbReference>
<dbReference type="Pfam" id="PF00004">
    <property type="entry name" value="AAA"/>
    <property type="match status" value="1"/>
</dbReference>
<dbReference type="SMART" id="SM00382">
    <property type="entry name" value="AAA"/>
    <property type="match status" value="1"/>
</dbReference>
<feature type="binding site" evidence="9 12">
    <location>
        <begin position="356"/>
        <end position="363"/>
    </location>
    <ligand>
        <name>ATP</name>
        <dbReference type="ChEBI" id="CHEBI:30616"/>
    </ligand>
</feature>
<evidence type="ECO:0000256" key="9">
    <source>
        <dbReference type="HAMAP-Rule" id="MF_01973"/>
    </source>
</evidence>
<dbReference type="OrthoDB" id="9803599at2"/>
<evidence type="ECO:0000256" key="14">
    <source>
        <dbReference type="RuleBase" id="RU000591"/>
    </source>
</evidence>
<dbReference type="InterPro" id="IPR014721">
    <property type="entry name" value="Ribsml_uS5_D2-typ_fold_subgr"/>
</dbReference>
<dbReference type="GO" id="GO:0004252">
    <property type="term" value="F:serine-type endopeptidase activity"/>
    <property type="evidence" value="ECO:0007669"/>
    <property type="project" value="UniProtKB-UniRule"/>
</dbReference>
<keyword evidence="3 9" id="KW-0645">Protease</keyword>
<keyword evidence="6 9" id="KW-0720">Serine protease</keyword>
<dbReference type="InterPro" id="IPR027417">
    <property type="entry name" value="P-loop_NTPase"/>
</dbReference>
<dbReference type="Pfam" id="PF22667">
    <property type="entry name" value="Lon_lid"/>
    <property type="match status" value="1"/>
</dbReference>
<dbReference type="PANTHER" id="PTHR10046">
    <property type="entry name" value="ATP DEPENDENT LON PROTEASE FAMILY MEMBER"/>
    <property type="match status" value="1"/>
</dbReference>
<keyword evidence="15" id="KW-0175">Coiled coil</keyword>
<evidence type="ECO:0000256" key="11">
    <source>
        <dbReference type="PIRSR" id="PIRSR001174-1"/>
    </source>
</evidence>
<comment type="subunit">
    <text evidence="9 10">Homohexamer. Organized in a ring with a central cavity.</text>
</comment>
<dbReference type="Proteomes" id="UP000095492">
    <property type="component" value="Unassembled WGS sequence"/>
</dbReference>
<dbReference type="InterPro" id="IPR020568">
    <property type="entry name" value="Ribosomal_Su5_D2-typ_SF"/>
</dbReference>
<organism evidence="18 19">
    <name type="scientific">Eubacterium ramulus</name>
    <dbReference type="NCBI Taxonomy" id="39490"/>
    <lineage>
        <taxon>Bacteria</taxon>
        <taxon>Bacillati</taxon>
        <taxon>Bacillota</taxon>
        <taxon>Clostridia</taxon>
        <taxon>Eubacteriales</taxon>
        <taxon>Eubacteriaceae</taxon>
        <taxon>Eubacterium</taxon>
    </lineage>
</organism>
<evidence type="ECO:0000256" key="3">
    <source>
        <dbReference type="ARBA" id="ARBA00022670"/>
    </source>
</evidence>
<dbReference type="PRINTS" id="PR00830">
    <property type="entry name" value="ENDOLAPTASE"/>
</dbReference>
<evidence type="ECO:0000259" key="16">
    <source>
        <dbReference type="PROSITE" id="PS51786"/>
    </source>
</evidence>
<name>A0A173U3M4_EUBRA</name>
<dbReference type="InterPro" id="IPR027543">
    <property type="entry name" value="Lon_bac"/>
</dbReference>
<dbReference type="InterPro" id="IPR008269">
    <property type="entry name" value="Lon_proteolytic"/>
</dbReference>
<feature type="domain" description="Lon proteolytic" evidence="16">
    <location>
        <begin position="592"/>
        <end position="773"/>
    </location>
</feature>
<comment type="function">
    <text evidence="9">ATP-dependent serine protease that mediates the selective degradation of mutant and abnormal proteins as well as certain short-lived regulatory proteins. Required for cellular homeostasis and for survival from DNA damage and developmental changes induced by stress. Degrades polypeptides processively to yield small peptide fragments that are 5 to 10 amino acids long. Binds to DNA in a double-stranded, site-specific manner.</text>
</comment>
<feature type="domain" description="Lon N-terminal" evidence="17">
    <location>
        <begin position="8"/>
        <end position="205"/>
    </location>
</feature>
<dbReference type="InterPro" id="IPR015947">
    <property type="entry name" value="PUA-like_sf"/>
</dbReference>
<dbReference type="GO" id="GO:0016887">
    <property type="term" value="F:ATP hydrolysis activity"/>
    <property type="evidence" value="ECO:0007669"/>
    <property type="project" value="UniProtKB-UniRule"/>
</dbReference>
<feature type="coiled-coil region" evidence="15">
    <location>
        <begin position="200"/>
        <end position="264"/>
    </location>
</feature>
<dbReference type="InterPro" id="IPR054594">
    <property type="entry name" value="Lon_lid"/>
</dbReference>
<dbReference type="InterPro" id="IPR003593">
    <property type="entry name" value="AAA+_ATPase"/>
</dbReference>
<protein>
    <recommendedName>
        <fullName evidence="9 10">Lon protease</fullName>
        <ecNumber evidence="9 10">3.4.21.53</ecNumber>
    </recommendedName>
    <alternativeName>
        <fullName evidence="9">ATP-dependent protease La</fullName>
    </alternativeName>
</protein>
<evidence type="ECO:0000259" key="17">
    <source>
        <dbReference type="PROSITE" id="PS51787"/>
    </source>
</evidence>
<evidence type="ECO:0000256" key="13">
    <source>
        <dbReference type="PROSITE-ProRule" id="PRU01122"/>
    </source>
</evidence>
<dbReference type="Pfam" id="PF05362">
    <property type="entry name" value="Lon_C"/>
    <property type="match status" value="1"/>
</dbReference>
<dbReference type="HAMAP" id="MF_01973">
    <property type="entry name" value="lon_bact"/>
    <property type="match status" value="1"/>
</dbReference>
<dbReference type="PROSITE" id="PS51787">
    <property type="entry name" value="LON_N"/>
    <property type="match status" value="1"/>
</dbReference>
<dbReference type="AlphaFoldDB" id="A0A173U3M4"/>
<dbReference type="NCBIfam" id="TIGR00763">
    <property type="entry name" value="lon"/>
    <property type="match status" value="1"/>
</dbReference>
<dbReference type="EC" id="3.4.21.53" evidence="9 10"/>
<dbReference type="SUPFAM" id="SSF52540">
    <property type="entry name" value="P-loop containing nucleoside triphosphate hydrolases"/>
    <property type="match status" value="1"/>
</dbReference>
<evidence type="ECO:0000256" key="12">
    <source>
        <dbReference type="PIRSR" id="PIRSR001174-2"/>
    </source>
</evidence>
<evidence type="ECO:0000313" key="18">
    <source>
        <dbReference type="EMBL" id="CUN09683.1"/>
    </source>
</evidence>
<dbReference type="SUPFAM" id="SSF54211">
    <property type="entry name" value="Ribosomal protein S5 domain 2-like"/>
    <property type="match status" value="1"/>
</dbReference>
<dbReference type="SUPFAM" id="SSF88697">
    <property type="entry name" value="PUA domain-like"/>
    <property type="match status" value="1"/>
</dbReference>
<dbReference type="InterPro" id="IPR004815">
    <property type="entry name" value="Lon_bac/euk-typ"/>
</dbReference>
<evidence type="ECO:0000256" key="5">
    <source>
        <dbReference type="ARBA" id="ARBA00022801"/>
    </source>
</evidence>
<reference evidence="18 19" key="1">
    <citation type="submission" date="2015-09" db="EMBL/GenBank/DDBJ databases">
        <authorList>
            <consortium name="Pathogen Informatics"/>
        </authorList>
    </citation>
    <scope>NUCLEOTIDE SEQUENCE [LARGE SCALE GENOMIC DNA]</scope>
    <source>
        <strain evidence="18 19">2789STDY5608891</strain>
    </source>
</reference>
<dbReference type="InterPro" id="IPR008268">
    <property type="entry name" value="Peptidase_S16_AS"/>
</dbReference>
<gene>
    <name evidence="18" type="primary">lon1_1</name>
    <name evidence="9" type="synonym">lon</name>
    <name evidence="18" type="ORF">ERS852448_01844</name>
</gene>
<dbReference type="EMBL" id="CYYA01000012">
    <property type="protein sequence ID" value="CUN09683.1"/>
    <property type="molecule type" value="Genomic_DNA"/>
</dbReference>
<keyword evidence="7 9" id="KW-0067">ATP-binding</keyword>
<keyword evidence="8 9" id="KW-0346">Stress response</keyword>
<comment type="similarity">
    <text evidence="9 10 13 14">Belongs to the peptidase S16 family.</text>
</comment>
<proteinExistence type="evidence at transcript level"/>
<evidence type="ECO:0000256" key="7">
    <source>
        <dbReference type="ARBA" id="ARBA00022840"/>
    </source>
</evidence>
<dbReference type="GO" id="GO:0034605">
    <property type="term" value="P:cellular response to heat"/>
    <property type="evidence" value="ECO:0007669"/>
    <property type="project" value="UniProtKB-UniRule"/>
</dbReference>